<sequence length="209" mass="22119">MSDTQVPNPVEHQVDGSESAQHEVVSEHNLVQHPSAEAVSPDEFKAAFRNHPAGVAVITADAGDGPVAMTASSVFSVSAAPPLLVFSVSELSSSAPTIRSADTVVVHLLGADQLDIAKLGATSGIDRFADTNIWKRLPTGEPYFPAAHAWIRGRIVNQMEAGGSTVVAVQALETHAPEPGDEAADASQAHPLVYHNRTWHRLDQNSKIV</sequence>
<dbReference type="InterPro" id="IPR012349">
    <property type="entry name" value="Split_barrel_FMN-bd"/>
</dbReference>
<comment type="caution">
    <text evidence="4">The sequence shown here is derived from an EMBL/GenBank/DDBJ whole genome shotgun (WGS) entry which is preliminary data.</text>
</comment>
<dbReference type="SMART" id="SM00903">
    <property type="entry name" value="Flavin_Reduct"/>
    <property type="match status" value="1"/>
</dbReference>
<name>A0ABS2L1W5_9MICO</name>
<proteinExistence type="predicted"/>
<dbReference type="Gene3D" id="2.30.110.10">
    <property type="entry name" value="Electron Transport, Fmn-binding Protein, Chain A"/>
    <property type="match status" value="1"/>
</dbReference>
<evidence type="ECO:0000313" key="5">
    <source>
        <dbReference type="Proteomes" id="UP000776164"/>
    </source>
</evidence>
<gene>
    <name evidence="4" type="ORF">JOE66_000658</name>
</gene>
<dbReference type="InterPro" id="IPR002563">
    <property type="entry name" value="Flavin_Rdtase-like_dom"/>
</dbReference>
<reference evidence="4 5" key="1">
    <citation type="submission" date="2021-01" db="EMBL/GenBank/DDBJ databases">
        <title>Sequencing the genomes of 1000 actinobacteria strains.</title>
        <authorList>
            <person name="Klenk H.-P."/>
        </authorList>
    </citation>
    <scope>NUCLEOTIDE SEQUENCE [LARGE SCALE GENOMIC DNA]</scope>
    <source>
        <strain evidence="4 5">DSM 13057</strain>
    </source>
</reference>
<evidence type="ECO:0000313" key="4">
    <source>
        <dbReference type="EMBL" id="MBM7471024.1"/>
    </source>
</evidence>
<organism evidence="4 5">
    <name type="scientific">Subtercola frigoramans</name>
    <dbReference type="NCBI Taxonomy" id="120298"/>
    <lineage>
        <taxon>Bacteria</taxon>
        <taxon>Bacillati</taxon>
        <taxon>Actinomycetota</taxon>
        <taxon>Actinomycetes</taxon>
        <taxon>Micrococcales</taxon>
        <taxon>Microbacteriaceae</taxon>
        <taxon>Subtercola</taxon>
    </lineage>
</organism>
<dbReference type="PANTHER" id="PTHR30466:SF1">
    <property type="entry name" value="FMN REDUCTASE (NADH) RUTF"/>
    <property type="match status" value="1"/>
</dbReference>
<feature type="region of interest" description="Disordered" evidence="2">
    <location>
        <begin position="1"/>
        <end position="25"/>
    </location>
</feature>
<dbReference type="PANTHER" id="PTHR30466">
    <property type="entry name" value="FLAVIN REDUCTASE"/>
    <property type="match status" value="1"/>
</dbReference>
<keyword evidence="5" id="KW-1185">Reference proteome</keyword>
<dbReference type="InterPro" id="IPR050268">
    <property type="entry name" value="NADH-dep_flavin_reductase"/>
</dbReference>
<dbReference type="SUPFAM" id="SSF50475">
    <property type="entry name" value="FMN-binding split barrel"/>
    <property type="match status" value="1"/>
</dbReference>
<protein>
    <submittedName>
        <fullName evidence="4">Flavin reductase (DIM6/NTAB) family NADH-FMN oxidoreductase RutF</fullName>
    </submittedName>
</protein>
<keyword evidence="1" id="KW-0560">Oxidoreductase</keyword>
<dbReference type="Pfam" id="PF01613">
    <property type="entry name" value="Flavin_Reduct"/>
    <property type="match status" value="1"/>
</dbReference>
<evidence type="ECO:0000256" key="1">
    <source>
        <dbReference type="ARBA" id="ARBA00023002"/>
    </source>
</evidence>
<evidence type="ECO:0000259" key="3">
    <source>
        <dbReference type="SMART" id="SM00903"/>
    </source>
</evidence>
<feature type="compositionally biased region" description="Basic and acidic residues" evidence="2">
    <location>
        <begin position="12"/>
        <end position="25"/>
    </location>
</feature>
<feature type="domain" description="Flavin reductase like" evidence="3">
    <location>
        <begin position="48"/>
        <end position="201"/>
    </location>
</feature>
<evidence type="ECO:0000256" key="2">
    <source>
        <dbReference type="SAM" id="MobiDB-lite"/>
    </source>
</evidence>
<accession>A0ABS2L1W5</accession>
<dbReference type="RefSeq" id="WP_205106724.1">
    <property type="nucleotide sequence ID" value="NZ_BAAAHT010000017.1"/>
</dbReference>
<dbReference type="Proteomes" id="UP000776164">
    <property type="component" value="Unassembled WGS sequence"/>
</dbReference>
<dbReference type="EMBL" id="JAFBBU010000001">
    <property type="protein sequence ID" value="MBM7471024.1"/>
    <property type="molecule type" value="Genomic_DNA"/>
</dbReference>